<dbReference type="STRING" id="1137991.SAMN05660642_01172"/>
<dbReference type="Proteomes" id="UP000198680">
    <property type="component" value="Unassembled WGS sequence"/>
</dbReference>
<feature type="region of interest" description="Disordered" evidence="1">
    <location>
        <begin position="239"/>
        <end position="265"/>
    </location>
</feature>
<feature type="region of interest" description="Disordered" evidence="1">
    <location>
        <begin position="188"/>
        <end position="219"/>
    </location>
</feature>
<dbReference type="AlphaFoldDB" id="A0A1G9NTH2"/>
<dbReference type="SUPFAM" id="SSF56059">
    <property type="entry name" value="Glutathione synthetase ATP-binding domain-like"/>
    <property type="match status" value="1"/>
</dbReference>
<protein>
    <recommendedName>
        <fullName evidence="4">ATP-grasp domain-containing protein</fullName>
    </recommendedName>
</protein>
<evidence type="ECO:0000256" key="1">
    <source>
        <dbReference type="SAM" id="MobiDB-lite"/>
    </source>
</evidence>
<dbReference type="EMBL" id="FNHE01000002">
    <property type="protein sequence ID" value="SDL89689.1"/>
    <property type="molecule type" value="Genomic_DNA"/>
</dbReference>
<dbReference type="PANTHER" id="PTHR39217:SF1">
    <property type="entry name" value="GLUTATHIONE SYNTHETASE"/>
    <property type="match status" value="1"/>
</dbReference>
<keyword evidence="3" id="KW-1185">Reference proteome</keyword>
<sequence>MTSRVALVSSERGLRLDPDLPLAAPALREAGCAVDCVRWDDPAVDWAGYDLAVVRSCWDYAWRRAEFLAWADAVPRLRNDAAVLRWNTDKTHLRDVEAAGLPVVPTVWDPASAADLPDAGEWVVKPSVSAGARDTARWTDPGDVLAHVAQLTAAGRTAMVQPYQASVDDAGETALLFLGGRFSHAARKPPMLGRGEGVRQDRSGRRGVRPATATPEQRELAQAVVDAVPALVRDALPALVRDTPSSRGRDALPSRGRDAPRSRGRDAAPLLYARIDLVADPAGRPVVLEVELTEPNLFLPHAPAEALPRLVRAVGDAIAA</sequence>
<evidence type="ECO:0000313" key="2">
    <source>
        <dbReference type="EMBL" id="SDL89689.1"/>
    </source>
</evidence>
<dbReference type="OrthoDB" id="3373978at2"/>
<accession>A0A1G9NTH2</accession>
<evidence type="ECO:0008006" key="4">
    <source>
        <dbReference type="Google" id="ProtNLM"/>
    </source>
</evidence>
<reference evidence="3" key="1">
    <citation type="submission" date="2016-10" db="EMBL/GenBank/DDBJ databases">
        <authorList>
            <person name="Varghese N."/>
            <person name="Submissions S."/>
        </authorList>
    </citation>
    <scope>NUCLEOTIDE SEQUENCE [LARGE SCALE GENOMIC DNA]</scope>
    <source>
        <strain evidence="3">DSM 45419</strain>
    </source>
</reference>
<organism evidence="2 3">
    <name type="scientific">Geodermatophilus siccatus</name>
    <dbReference type="NCBI Taxonomy" id="1137991"/>
    <lineage>
        <taxon>Bacteria</taxon>
        <taxon>Bacillati</taxon>
        <taxon>Actinomycetota</taxon>
        <taxon>Actinomycetes</taxon>
        <taxon>Geodermatophilales</taxon>
        <taxon>Geodermatophilaceae</taxon>
        <taxon>Geodermatophilus</taxon>
    </lineage>
</organism>
<dbReference type="PANTHER" id="PTHR39217">
    <property type="match status" value="1"/>
</dbReference>
<dbReference type="RefSeq" id="WP_091214989.1">
    <property type="nucleotide sequence ID" value="NZ_FNHE01000002.1"/>
</dbReference>
<evidence type="ECO:0000313" key="3">
    <source>
        <dbReference type="Proteomes" id="UP000198680"/>
    </source>
</evidence>
<dbReference type="InterPro" id="IPR053191">
    <property type="entry name" value="DcsG_Biosynth_Enzyme"/>
</dbReference>
<name>A0A1G9NTH2_9ACTN</name>
<feature type="compositionally biased region" description="Basic and acidic residues" evidence="1">
    <location>
        <begin position="247"/>
        <end position="265"/>
    </location>
</feature>
<gene>
    <name evidence="2" type="ORF">SAMN05660642_01172</name>
</gene>
<proteinExistence type="predicted"/>